<reference evidence="2 3" key="1">
    <citation type="submission" date="2018-06" db="EMBL/GenBank/DDBJ databases">
        <authorList>
            <consortium name="Pathogen Informatics"/>
            <person name="Doyle S."/>
        </authorList>
    </citation>
    <scope>NUCLEOTIDE SEQUENCE [LARGE SCALE GENOMIC DNA]</scope>
    <source>
        <strain evidence="2 3">NCTC13456</strain>
    </source>
</reference>
<dbReference type="AlphaFoldDB" id="A0A376GFD7"/>
<evidence type="ECO:0000256" key="1">
    <source>
        <dbReference type="SAM" id="SignalP"/>
    </source>
</evidence>
<evidence type="ECO:0000313" key="2">
    <source>
        <dbReference type="EMBL" id="STD58881.1"/>
    </source>
</evidence>
<gene>
    <name evidence="2" type="ORF">NCTC13456_02508</name>
</gene>
<organism evidence="2 3">
    <name type="scientific">Empedobacter falsenii</name>
    <dbReference type="NCBI Taxonomy" id="343874"/>
    <lineage>
        <taxon>Bacteria</taxon>
        <taxon>Pseudomonadati</taxon>
        <taxon>Bacteroidota</taxon>
        <taxon>Flavobacteriia</taxon>
        <taxon>Flavobacteriales</taxon>
        <taxon>Weeksellaceae</taxon>
        <taxon>Empedobacter</taxon>
    </lineage>
</organism>
<dbReference type="Proteomes" id="UP000254737">
    <property type="component" value="Unassembled WGS sequence"/>
</dbReference>
<protein>
    <submittedName>
        <fullName evidence="2">Uncharacterized protein</fullName>
    </submittedName>
</protein>
<sequence length="52" mass="6073">MKISKMKFLYVLTFMTISFSSFAQKSNPNYDEALAKELKGDDYGMKSFFLLF</sequence>
<accession>A0A376GFD7</accession>
<keyword evidence="1" id="KW-0732">Signal</keyword>
<dbReference type="EMBL" id="UFXS01000001">
    <property type="protein sequence ID" value="STD58881.1"/>
    <property type="molecule type" value="Genomic_DNA"/>
</dbReference>
<feature type="chain" id="PRO_5016796669" evidence="1">
    <location>
        <begin position="24"/>
        <end position="52"/>
    </location>
</feature>
<evidence type="ECO:0000313" key="3">
    <source>
        <dbReference type="Proteomes" id="UP000254737"/>
    </source>
</evidence>
<name>A0A376GFD7_9FLAO</name>
<feature type="signal peptide" evidence="1">
    <location>
        <begin position="1"/>
        <end position="23"/>
    </location>
</feature>
<proteinExistence type="predicted"/>